<dbReference type="PANTHER" id="PTHR21503">
    <property type="entry name" value="F-BOX-CONTAINING HYPOTHETICAL PROTEIN C.ELEGANS"/>
    <property type="match status" value="1"/>
</dbReference>
<evidence type="ECO:0000313" key="3">
    <source>
        <dbReference type="WBParaSite" id="Csp11.Scaffold522.g2934.t1"/>
    </source>
</evidence>
<keyword evidence="2" id="KW-1185">Reference proteome</keyword>
<reference evidence="3" key="1">
    <citation type="submission" date="2016-11" db="UniProtKB">
        <authorList>
            <consortium name="WormBaseParasite"/>
        </authorList>
    </citation>
    <scope>IDENTIFICATION</scope>
</reference>
<dbReference type="WBParaSite" id="Csp11.Scaffold522.g2934.t1">
    <property type="protein sequence ID" value="Csp11.Scaffold522.g2934.t1"/>
    <property type="gene ID" value="Csp11.Scaffold522.g2934"/>
</dbReference>
<sequence length="256" mass="29823">MQYWDFNDLYVPVLKTSSCRYDTYWVNRLVGSQTLVSYLTDVMNIQVHTLSISFTCSINLPRNVVDWVMSRQGSVHSLQLLGEHCDERELHYVLDKCKVKDFLYLGVPTNDSFQRNISVQLNRIYLTCTPWLTIDHLLSIDSCVIVTRDTAFTNQDMNRFLKSWANGNHPRLRMIELQMEPIQIEVLTAGLDGRVVRRGQQRPFVISEEVTFQISDSWDIQRDRAASILGYETEYGPSKMFSMVVWPDFEGNVYEL</sequence>
<dbReference type="AlphaFoldDB" id="A0A1I7T6P0"/>
<dbReference type="eggNOG" id="ENOG502THJQ">
    <property type="taxonomic scope" value="Eukaryota"/>
</dbReference>
<protein>
    <submittedName>
        <fullName evidence="3">FBA_2 domain-containing protein</fullName>
    </submittedName>
</protein>
<evidence type="ECO:0000313" key="2">
    <source>
        <dbReference type="Proteomes" id="UP000095282"/>
    </source>
</evidence>
<dbReference type="Proteomes" id="UP000095282">
    <property type="component" value="Unplaced"/>
</dbReference>
<feature type="domain" description="Sdz-33 F-box" evidence="1">
    <location>
        <begin position="113"/>
        <end position="176"/>
    </location>
</feature>
<dbReference type="InterPro" id="IPR012885">
    <property type="entry name" value="F-box_Sdz-33"/>
</dbReference>
<proteinExistence type="predicted"/>
<dbReference type="Pfam" id="PF07735">
    <property type="entry name" value="FBA_2"/>
    <property type="match status" value="1"/>
</dbReference>
<organism evidence="2 3">
    <name type="scientific">Caenorhabditis tropicalis</name>
    <dbReference type="NCBI Taxonomy" id="1561998"/>
    <lineage>
        <taxon>Eukaryota</taxon>
        <taxon>Metazoa</taxon>
        <taxon>Ecdysozoa</taxon>
        <taxon>Nematoda</taxon>
        <taxon>Chromadorea</taxon>
        <taxon>Rhabditida</taxon>
        <taxon>Rhabditina</taxon>
        <taxon>Rhabditomorpha</taxon>
        <taxon>Rhabditoidea</taxon>
        <taxon>Rhabditidae</taxon>
        <taxon>Peloderinae</taxon>
        <taxon>Caenorhabditis</taxon>
    </lineage>
</organism>
<name>A0A1I7T6P0_9PELO</name>
<accession>A0A1I7T6P0</accession>
<evidence type="ECO:0000259" key="1">
    <source>
        <dbReference type="Pfam" id="PF07735"/>
    </source>
</evidence>